<reference evidence="4" key="1">
    <citation type="submission" date="2023-07" db="EMBL/GenBank/DDBJ databases">
        <title>Sorghum-associated microbial communities from plants grown in Nebraska, USA.</title>
        <authorList>
            <person name="Schachtman D."/>
        </authorList>
    </citation>
    <scope>NUCLEOTIDE SEQUENCE</scope>
    <source>
        <strain evidence="4">DS1061</strain>
    </source>
</reference>
<feature type="domain" description="Tyr recombinase" evidence="3">
    <location>
        <begin position="165"/>
        <end position="331"/>
    </location>
</feature>
<dbReference type="EMBL" id="JAURTK010000002">
    <property type="protein sequence ID" value="MDP9646162.1"/>
    <property type="molecule type" value="Genomic_DNA"/>
</dbReference>
<dbReference type="AlphaFoldDB" id="A0AB73I8E8"/>
<dbReference type="GO" id="GO:0006310">
    <property type="term" value="P:DNA recombination"/>
    <property type="evidence" value="ECO:0007669"/>
    <property type="project" value="UniProtKB-KW"/>
</dbReference>
<evidence type="ECO:0000256" key="2">
    <source>
        <dbReference type="ARBA" id="ARBA00023172"/>
    </source>
</evidence>
<dbReference type="GO" id="GO:0003677">
    <property type="term" value="F:DNA binding"/>
    <property type="evidence" value="ECO:0007669"/>
    <property type="project" value="InterPro"/>
</dbReference>
<proteinExistence type="predicted"/>
<evidence type="ECO:0000313" key="5">
    <source>
        <dbReference type="Proteomes" id="UP001229486"/>
    </source>
</evidence>
<sequence>MATFVKNTDKSGKVAWQVKIRRKGFPPRTMTFPTKVQAQEWARRIEADMDTAAHPTNNNAEHTTLGDILIRYRNEVAPTHRGAKHEIQRISQLLREPMSECTLAELTPGIIAHWRDARLRTVAPGSVLREMTILRSAIKRARNEWGIDLRECPLSRVTKPKERPHRERRVSATEEALLYEGCRKARNPYLRPAIEFALQTAMRQGEIVSLEWRNVDLERRTARLPITKNGRSRVVPLSTRAIQIIRSLPDDTERVFEGFSTYSVKHAFVRLVARVKLHDLHFHDLRHEAISRLVERGLNVMEVASVSGHQTMQMLKRYTHLRAEDVALKLG</sequence>
<dbReference type="InterPro" id="IPR013762">
    <property type="entry name" value="Integrase-like_cat_sf"/>
</dbReference>
<dbReference type="PANTHER" id="PTHR30349:SF94">
    <property type="entry name" value="INTEGRASE_RECOMBINASE HI_1414-RELATED"/>
    <property type="match status" value="1"/>
</dbReference>
<gene>
    <name evidence="4" type="ORF">J2793_001595</name>
</gene>
<dbReference type="PANTHER" id="PTHR30349">
    <property type="entry name" value="PHAGE INTEGRASE-RELATED"/>
    <property type="match status" value="1"/>
</dbReference>
<comment type="caution">
    <text evidence="4">The sequence shown here is derived from an EMBL/GenBank/DDBJ whole genome shotgun (WGS) entry which is preliminary data.</text>
</comment>
<evidence type="ECO:0000313" key="4">
    <source>
        <dbReference type="EMBL" id="MDP9646162.1"/>
    </source>
</evidence>
<dbReference type="Proteomes" id="UP001229486">
    <property type="component" value="Unassembled WGS sequence"/>
</dbReference>
<organism evidence="4 5">
    <name type="scientific">Paraburkholderia caledonica</name>
    <dbReference type="NCBI Taxonomy" id="134536"/>
    <lineage>
        <taxon>Bacteria</taxon>
        <taxon>Pseudomonadati</taxon>
        <taxon>Pseudomonadota</taxon>
        <taxon>Betaproteobacteria</taxon>
        <taxon>Burkholderiales</taxon>
        <taxon>Burkholderiaceae</taxon>
        <taxon>Paraburkholderia</taxon>
    </lineage>
</organism>
<dbReference type="Pfam" id="PF00589">
    <property type="entry name" value="Phage_integrase"/>
    <property type="match status" value="1"/>
</dbReference>
<protein>
    <submittedName>
        <fullName evidence="4">Integrase</fullName>
    </submittedName>
</protein>
<accession>A0AB73I8E8</accession>
<dbReference type="PROSITE" id="PS51898">
    <property type="entry name" value="TYR_RECOMBINASE"/>
    <property type="match status" value="1"/>
</dbReference>
<evidence type="ECO:0000256" key="1">
    <source>
        <dbReference type="ARBA" id="ARBA00022908"/>
    </source>
</evidence>
<dbReference type="GO" id="GO:0015074">
    <property type="term" value="P:DNA integration"/>
    <property type="evidence" value="ECO:0007669"/>
    <property type="project" value="UniProtKB-KW"/>
</dbReference>
<dbReference type="InterPro" id="IPR050090">
    <property type="entry name" value="Tyrosine_recombinase_XerCD"/>
</dbReference>
<name>A0AB73I8E8_9BURK</name>
<keyword evidence="2" id="KW-0233">DNA recombination</keyword>
<keyword evidence="1" id="KW-0229">DNA integration</keyword>
<dbReference type="Gene3D" id="1.10.443.10">
    <property type="entry name" value="Intergrase catalytic core"/>
    <property type="match status" value="1"/>
</dbReference>
<dbReference type="SUPFAM" id="SSF56349">
    <property type="entry name" value="DNA breaking-rejoining enzymes"/>
    <property type="match status" value="1"/>
</dbReference>
<evidence type="ECO:0000259" key="3">
    <source>
        <dbReference type="PROSITE" id="PS51898"/>
    </source>
</evidence>
<dbReference type="InterPro" id="IPR011010">
    <property type="entry name" value="DNA_brk_join_enz"/>
</dbReference>
<dbReference type="CDD" id="cd00796">
    <property type="entry name" value="INT_Rci_Hp1_C"/>
    <property type="match status" value="1"/>
</dbReference>
<dbReference type="InterPro" id="IPR002104">
    <property type="entry name" value="Integrase_catalytic"/>
</dbReference>
<dbReference type="RefSeq" id="WP_392393077.1">
    <property type="nucleotide sequence ID" value="NZ_JAURTK010000002.1"/>
</dbReference>